<proteinExistence type="predicted"/>
<evidence type="ECO:0000313" key="1">
    <source>
        <dbReference type="EMBL" id="KAF3517129.1"/>
    </source>
</evidence>
<accession>A0ABQ7AT18</accession>
<gene>
    <name evidence="1" type="ORF">DY000_02061270</name>
</gene>
<keyword evidence="2" id="KW-1185">Reference proteome</keyword>
<organism evidence="1 2">
    <name type="scientific">Brassica cretica</name>
    <name type="common">Mustard</name>
    <dbReference type="NCBI Taxonomy" id="69181"/>
    <lineage>
        <taxon>Eukaryota</taxon>
        <taxon>Viridiplantae</taxon>
        <taxon>Streptophyta</taxon>
        <taxon>Embryophyta</taxon>
        <taxon>Tracheophyta</taxon>
        <taxon>Spermatophyta</taxon>
        <taxon>Magnoliopsida</taxon>
        <taxon>eudicotyledons</taxon>
        <taxon>Gunneridae</taxon>
        <taxon>Pentapetalae</taxon>
        <taxon>rosids</taxon>
        <taxon>malvids</taxon>
        <taxon>Brassicales</taxon>
        <taxon>Brassicaceae</taxon>
        <taxon>Brassiceae</taxon>
        <taxon>Brassica</taxon>
    </lineage>
</organism>
<name>A0ABQ7AT18_BRACR</name>
<protein>
    <submittedName>
        <fullName evidence="1">Uncharacterized protein</fullName>
    </submittedName>
</protein>
<dbReference type="EMBL" id="QGKV02001556">
    <property type="protein sequence ID" value="KAF3517129.1"/>
    <property type="molecule type" value="Genomic_DNA"/>
</dbReference>
<reference evidence="1 2" key="1">
    <citation type="journal article" date="2020" name="BMC Genomics">
        <title>Intraspecific diversification of the crop wild relative Brassica cretica Lam. using demographic model selection.</title>
        <authorList>
            <person name="Kioukis A."/>
            <person name="Michalopoulou V.A."/>
            <person name="Briers L."/>
            <person name="Pirintsos S."/>
            <person name="Studholme D.J."/>
            <person name="Pavlidis P."/>
            <person name="Sarris P.F."/>
        </authorList>
    </citation>
    <scope>NUCLEOTIDE SEQUENCE [LARGE SCALE GENOMIC DNA]</scope>
    <source>
        <strain evidence="2">cv. PFS-1207/04</strain>
    </source>
</reference>
<comment type="caution">
    <text evidence="1">The sequence shown here is derived from an EMBL/GenBank/DDBJ whole genome shotgun (WGS) entry which is preliminary data.</text>
</comment>
<evidence type="ECO:0000313" key="2">
    <source>
        <dbReference type="Proteomes" id="UP000266723"/>
    </source>
</evidence>
<dbReference type="Proteomes" id="UP000266723">
    <property type="component" value="Unassembled WGS sequence"/>
</dbReference>
<sequence length="269" mass="29737">MGFSAFSIYSSSPAERSEVVGVQPLRGVVWWPSPSSSGQVVLRLFLETRLRWSSYCVVTVPWQFRVWSSVWFLDWAVYDLCIEISGRCCYFVSSFSRRSWIVISRLINAVLSLSSSLASSSVSSVVVSPTRLCRAPIGSRSIVGSLGSSGGLIYLYIAGLGELLRMWLSSLPVFLQLAFSSEVEHNKCVSPTVGGSSEVCFHRLKLQSCPGMIPIIWSSVAGKPKLPRRGLMFHQRYHHHLAMLWFGQAPASGSRLVASDCNGYLTVRS</sequence>